<keyword evidence="6" id="KW-1278">Translocase</keyword>
<dbReference type="EC" id="7.4.2.8" evidence="7"/>
<dbReference type="InterPro" id="IPR037257">
    <property type="entry name" value="T2SS_E_N_sf"/>
</dbReference>
<dbReference type="FunFam" id="3.30.450.90:FF:000001">
    <property type="entry name" value="Type II secretion system ATPase GspE"/>
    <property type="match status" value="1"/>
</dbReference>
<keyword evidence="3" id="KW-0547">Nucleotide-binding</keyword>
<evidence type="ECO:0000256" key="3">
    <source>
        <dbReference type="ARBA" id="ARBA00022741"/>
    </source>
</evidence>
<sequence>MNFAVQERKRLGEWLQETAGLDPARLDSALAEQRLSGGLLGEILVGKGLVTERALLEALGRQWNVPYLEELDLGGLDPSLLGRLPVPFLLRHKVVPARQENGGLLVATVNPLNMAPVDALGSALEMRTEIALAPERVILSAIHSLYEREEHSAGAMIEELDVGGSAIEAPEGTELGEELDLSHDAPVIKLVNRVIYQAARDRASDIHWEPFEREMRVRLRVDGVLHDVLRFDQRYQAPVTARLKIMAGMDIAERRLPQDGRIQRKVGSREIDMRVSSVPTIHGERLVLRLLDRSSMLHSLEDIGLSGGQFTAFEGLIRRAHGIILVTGPTGSGKTTTLYAAIQKLHQTHTNIMTIEDPVEYQLDGIAQMQVSTKTGFGFSEGLRSVLRQDPDIILVGEIRDRETAEVAIHASLTGHLVFSTLHTNNAVGAITRLVDMGIEPFLISSSVIAVLAQRLGRRVCPRCAEAAPAEAGALERMGIPAEEIPALSGRLRRGRGCPECYQTGYRGRTGIFELLTIDDDLRELIMARKDASTLNAAAVKKGMRTLLADGARKVAAGVTTPEEVLRIIQT</sequence>
<evidence type="ECO:0000256" key="7">
    <source>
        <dbReference type="ARBA" id="ARBA00024382"/>
    </source>
</evidence>
<dbReference type="FunFam" id="3.40.50.300:FF:000398">
    <property type="entry name" value="Type IV pilus assembly ATPase PilB"/>
    <property type="match status" value="1"/>
</dbReference>
<keyword evidence="2" id="KW-0813">Transport</keyword>
<dbReference type="Pfam" id="PF05157">
    <property type="entry name" value="MshEN"/>
    <property type="match status" value="1"/>
</dbReference>
<dbReference type="GO" id="GO:0015628">
    <property type="term" value="P:protein secretion by the type II secretion system"/>
    <property type="evidence" value="ECO:0007669"/>
    <property type="project" value="InterPro"/>
</dbReference>
<dbReference type="AlphaFoldDB" id="A0A932HZY7"/>
<keyword evidence="4" id="KW-0067">ATP-binding</keyword>
<protein>
    <recommendedName>
        <fullName evidence="7">protein-secreting ATPase</fullName>
        <ecNumber evidence="7">7.4.2.8</ecNumber>
    </recommendedName>
</protein>
<evidence type="ECO:0000259" key="9">
    <source>
        <dbReference type="PROSITE" id="PS00662"/>
    </source>
</evidence>
<name>A0A932HZY7_UNCTE</name>
<dbReference type="Pfam" id="PF00437">
    <property type="entry name" value="T2SSE"/>
    <property type="match status" value="1"/>
</dbReference>
<comment type="catalytic activity">
    <reaction evidence="8">
        <text>ATP + H2O + cellular proteinSide 1 = ADP + phosphate + cellular proteinSide 2.</text>
        <dbReference type="EC" id="7.4.2.8"/>
    </reaction>
</comment>
<organism evidence="10 11">
    <name type="scientific">Tectimicrobiota bacterium</name>
    <dbReference type="NCBI Taxonomy" id="2528274"/>
    <lineage>
        <taxon>Bacteria</taxon>
        <taxon>Pseudomonadati</taxon>
        <taxon>Nitrospinota/Tectimicrobiota group</taxon>
        <taxon>Candidatus Tectimicrobiota</taxon>
    </lineage>
</organism>
<dbReference type="Gene3D" id="3.40.50.300">
    <property type="entry name" value="P-loop containing nucleotide triphosphate hydrolases"/>
    <property type="match status" value="1"/>
</dbReference>
<reference evidence="10" key="1">
    <citation type="submission" date="2020-07" db="EMBL/GenBank/DDBJ databases">
        <title>Huge and variable diversity of episymbiotic CPR bacteria and DPANN archaea in groundwater ecosystems.</title>
        <authorList>
            <person name="He C.Y."/>
            <person name="Keren R."/>
            <person name="Whittaker M."/>
            <person name="Farag I.F."/>
            <person name="Doudna J."/>
            <person name="Cate J.H.D."/>
            <person name="Banfield J.F."/>
        </authorList>
    </citation>
    <scope>NUCLEOTIDE SEQUENCE</scope>
    <source>
        <strain evidence="10">NC_groundwater_763_Ag_S-0.2um_68_21</strain>
    </source>
</reference>
<evidence type="ECO:0000256" key="4">
    <source>
        <dbReference type="ARBA" id="ARBA00022840"/>
    </source>
</evidence>
<dbReference type="PANTHER" id="PTHR30258:SF2">
    <property type="entry name" value="COMG OPERON PROTEIN 1"/>
    <property type="match status" value="1"/>
</dbReference>
<dbReference type="SUPFAM" id="SSF52540">
    <property type="entry name" value="P-loop containing nucleoside triphosphate hydrolases"/>
    <property type="match status" value="1"/>
</dbReference>
<dbReference type="PANTHER" id="PTHR30258">
    <property type="entry name" value="TYPE II SECRETION SYSTEM PROTEIN GSPE-RELATED"/>
    <property type="match status" value="1"/>
</dbReference>
<dbReference type="PROSITE" id="PS00662">
    <property type="entry name" value="T2SP_E"/>
    <property type="match status" value="1"/>
</dbReference>
<comment type="similarity">
    <text evidence="1">Belongs to the GSP E family.</text>
</comment>
<dbReference type="Gene3D" id="3.30.300.160">
    <property type="entry name" value="Type II secretion system, protein E, N-terminal domain"/>
    <property type="match status" value="1"/>
</dbReference>
<dbReference type="Gene3D" id="3.30.450.90">
    <property type="match status" value="1"/>
</dbReference>
<dbReference type="CDD" id="cd01129">
    <property type="entry name" value="PulE-GspE-like"/>
    <property type="match status" value="1"/>
</dbReference>
<dbReference type="InterPro" id="IPR001482">
    <property type="entry name" value="T2SS/T4SS_dom"/>
</dbReference>
<keyword evidence="5" id="KW-0653">Protein transport</keyword>
<evidence type="ECO:0000256" key="2">
    <source>
        <dbReference type="ARBA" id="ARBA00022448"/>
    </source>
</evidence>
<dbReference type="GO" id="GO:0015627">
    <property type="term" value="C:type II protein secretion system complex"/>
    <property type="evidence" value="ECO:0007669"/>
    <property type="project" value="InterPro"/>
</dbReference>
<dbReference type="NCBIfam" id="TIGR02533">
    <property type="entry name" value="type_II_gspE"/>
    <property type="match status" value="1"/>
</dbReference>
<dbReference type="GO" id="GO:0005524">
    <property type="term" value="F:ATP binding"/>
    <property type="evidence" value="ECO:0007669"/>
    <property type="project" value="UniProtKB-KW"/>
</dbReference>
<feature type="domain" description="Bacterial type II secretion system protein E" evidence="9">
    <location>
        <begin position="387"/>
        <end position="401"/>
    </location>
</feature>
<gene>
    <name evidence="10" type="primary">gspE</name>
    <name evidence="10" type="ORF">HYZ11_04025</name>
</gene>
<comment type="caution">
    <text evidence="10">The sequence shown here is derived from an EMBL/GenBank/DDBJ whole genome shotgun (WGS) entry which is preliminary data.</text>
</comment>
<dbReference type="InterPro" id="IPR027417">
    <property type="entry name" value="P-loop_NTPase"/>
</dbReference>
<evidence type="ECO:0000256" key="8">
    <source>
        <dbReference type="ARBA" id="ARBA00034006"/>
    </source>
</evidence>
<evidence type="ECO:0000256" key="6">
    <source>
        <dbReference type="ARBA" id="ARBA00022967"/>
    </source>
</evidence>
<evidence type="ECO:0000313" key="11">
    <source>
        <dbReference type="Proteomes" id="UP000782312"/>
    </source>
</evidence>
<proteinExistence type="inferred from homology"/>
<dbReference type="InterPro" id="IPR007831">
    <property type="entry name" value="T2SS_GspE_N"/>
</dbReference>
<dbReference type="GO" id="GO:0005886">
    <property type="term" value="C:plasma membrane"/>
    <property type="evidence" value="ECO:0007669"/>
    <property type="project" value="TreeGrafter"/>
</dbReference>
<dbReference type="SUPFAM" id="SSF160246">
    <property type="entry name" value="EspE N-terminal domain-like"/>
    <property type="match status" value="1"/>
</dbReference>
<evidence type="ECO:0000256" key="5">
    <source>
        <dbReference type="ARBA" id="ARBA00022927"/>
    </source>
</evidence>
<dbReference type="EMBL" id="JACPUR010000011">
    <property type="protein sequence ID" value="MBI3126754.1"/>
    <property type="molecule type" value="Genomic_DNA"/>
</dbReference>
<evidence type="ECO:0000256" key="1">
    <source>
        <dbReference type="ARBA" id="ARBA00006611"/>
    </source>
</evidence>
<evidence type="ECO:0000313" key="10">
    <source>
        <dbReference type="EMBL" id="MBI3126754.1"/>
    </source>
</evidence>
<accession>A0A932HZY7</accession>
<dbReference type="GO" id="GO:0008564">
    <property type="term" value="F:protein-exporting ATPase activity"/>
    <property type="evidence" value="ECO:0007669"/>
    <property type="project" value="UniProtKB-EC"/>
</dbReference>
<dbReference type="InterPro" id="IPR013369">
    <property type="entry name" value="T2SS_GspE"/>
</dbReference>
<dbReference type="SMART" id="SM00382">
    <property type="entry name" value="AAA"/>
    <property type="match status" value="1"/>
</dbReference>
<dbReference type="InterPro" id="IPR003593">
    <property type="entry name" value="AAA+_ATPase"/>
</dbReference>
<dbReference type="Proteomes" id="UP000782312">
    <property type="component" value="Unassembled WGS sequence"/>
</dbReference>
<dbReference type="GO" id="GO:0016887">
    <property type="term" value="F:ATP hydrolysis activity"/>
    <property type="evidence" value="ECO:0007669"/>
    <property type="project" value="TreeGrafter"/>
</dbReference>